<accession>A0ABU4RSM0</accession>
<protein>
    <submittedName>
        <fullName evidence="1">Uncharacterized protein</fullName>
    </submittedName>
</protein>
<evidence type="ECO:0000313" key="1">
    <source>
        <dbReference type="EMBL" id="MDX6807153.1"/>
    </source>
</evidence>
<dbReference type="RefSeq" id="WP_319845275.1">
    <property type="nucleotide sequence ID" value="NZ_JAXAFJ010000009.1"/>
</dbReference>
<name>A0ABU4RSM0_9HYPH</name>
<gene>
    <name evidence="1" type="ORF">SCD90_13865</name>
</gene>
<dbReference type="EMBL" id="JAXAFJ010000009">
    <property type="protein sequence ID" value="MDX6807153.1"/>
    <property type="molecule type" value="Genomic_DNA"/>
</dbReference>
<evidence type="ECO:0000313" key="2">
    <source>
        <dbReference type="Proteomes" id="UP001274321"/>
    </source>
</evidence>
<comment type="caution">
    <text evidence="1">The sequence shown here is derived from an EMBL/GenBank/DDBJ whole genome shotgun (WGS) entry which is preliminary data.</text>
</comment>
<dbReference type="Proteomes" id="UP001274321">
    <property type="component" value="Unassembled WGS sequence"/>
</dbReference>
<organism evidence="1 2">
    <name type="scientific">Terrihabitans rhizophilus</name>
    <dbReference type="NCBI Taxonomy" id="3092662"/>
    <lineage>
        <taxon>Bacteria</taxon>
        <taxon>Pseudomonadati</taxon>
        <taxon>Pseudomonadota</taxon>
        <taxon>Alphaproteobacteria</taxon>
        <taxon>Hyphomicrobiales</taxon>
        <taxon>Terrihabitans</taxon>
    </lineage>
</organism>
<reference evidence="1 2" key="1">
    <citation type="submission" date="2023-11" db="EMBL/GenBank/DDBJ databases">
        <authorList>
            <person name="Bao R."/>
        </authorList>
    </citation>
    <scope>NUCLEOTIDE SEQUENCE [LARGE SCALE GENOMIC DNA]</scope>
    <source>
        <strain evidence="1 2">PJ23</strain>
    </source>
</reference>
<proteinExistence type="predicted"/>
<sequence length="281" mass="30373">MRTINITKKGIDNVLEGYRDGTTGRLMLDERGRAIDEVRRAFLSQVDELNPDYKTARGLYAGPAQISDAQQRGTMAVTRGRAAENVDEFSRMQPPAQQGFRIGYADKLNESIERAAPGVNKARGLTSQKTGAELGAFASPGRADRLGRQVERENTMFATSNTALGGSRTADNIADAAEMNGFDPEVLNNLFQGRLVAATLAAGRRILNEGKAMPPRVIERVGRALVETRPEMARAILEEAQKVRDMNASQRALVTSILTTSSAQAAGRGSGNSNRLKVTIP</sequence>
<keyword evidence="2" id="KW-1185">Reference proteome</keyword>